<dbReference type="EMBL" id="LRGB01000007">
    <property type="protein sequence ID" value="KZS21898.1"/>
    <property type="molecule type" value="Genomic_DNA"/>
</dbReference>
<name>A0A162T4G8_9CRUS</name>
<sequence length="41" mass="4843">MSVRKKRKKKKKSHVGGRNRSITIFFLQECHLLRGFVPIDC</sequence>
<proteinExistence type="predicted"/>
<dbReference type="AlphaFoldDB" id="A0A162T4G8"/>
<reference evidence="1 2" key="1">
    <citation type="submission" date="2016-03" db="EMBL/GenBank/DDBJ databases">
        <title>EvidentialGene: Evidence-directed Construction of Genes on Genomes.</title>
        <authorList>
            <person name="Gilbert D.G."/>
            <person name="Choi J.-H."/>
            <person name="Mockaitis K."/>
            <person name="Colbourne J."/>
            <person name="Pfrender M."/>
        </authorList>
    </citation>
    <scope>NUCLEOTIDE SEQUENCE [LARGE SCALE GENOMIC DNA]</scope>
    <source>
        <strain evidence="1 2">Xinb3</strain>
        <tissue evidence="1">Complete organism</tissue>
    </source>
</reference>
<accession>A0A162T4G8</accession>
<comment type="caution">
    <text evidence="1">The sequence shown here is derived from an EMBL/GenBank/DDBJ whole genome shotgun (WGS) entry which is preliminary data.</text>
</comment>
<protein>
    <submittedName>
        <fullName evidence="1">Uncharacterized protein</fullName>
    </submittedName>
</protein>
<gene>
    <name evidence="1" type="ORF">APZ42_011022</name>
</gene>
<keyword evidence="2" id="KW-1185">Reference proteome</keyword>
<evidence type="ECO:0000313" key="1">
    <source>
        <dbReference type="EMBL" id="KZS21898.1"/>
    </source>
</evidence>
<dbReference type="Proteomes" id="UP000076858">
    <property type="component" value="Unassembled WGS sequence"/>
</dbReference>
<evidence type="ECO:0000313" key="2">
    <source>
        <dbReference type="Proteomes" id="UP000076858"/>
    </source>
</evidence>
<organism evidence="1 2">
    <name type="scientific">Daphnia magna</name>
    <dbReference type="NCBI Taxonomy" id="35525"/>
    <lineage>
        <taxon>Eukaryota</taxon>
        <taxon>Metazoa</taxon>
        <taxon>Ecdysozoa</taxon>
        <taxon>Arthropoda</taxon>
        <taxon>Crustacea</taxon>
        <taxon>Branchiopoda</taxon>
        <taxon>Diplostraca</taxon>
        <taxon>Cladocera</taxon>
        <taxon>Anomopoda</taxon>
        <taxon>Daphniidae</taxon>
        <taxon>Daphnia</taxon>
    </lineage>
</organism>